<evidence type="ECO:0000256" key="4">
    <source>
        <dbReference type="ARBA" id="ARBA00022989"/>
    </source>
</evidence>
<organism evidence="9 10">
    <name type="scientific">Prauserella halophila</name>
    <dbReference type="NCBI Taxonomy" id="185641"/>
    <lineage>
        <taxon>Bacteria</taxon>
        <taxon>Bacillati</taxon>
        <taxon>Actinomycetota</taxon>
        <taxon>Actinomycetes</taxon>
        <taxon>Pseudonocardiales</taxon>
        <taxon>Pseudonocardiaceae</taxon>
        <taxon>Prauserella</taxon>
    </lineage>
</organism>
<keyword evidence="5 7" id="KW-0472">Membrane</keyword>
<feature type="domain" description="DUF3817" evidence="8">
    <location>
        <begin position="35"/>
        <end position="121"/>
    </location>
</feature>
<evidence type="ECO:0000259" key="8">
    <source>
        <dbReference type="Pfam" id="PF12823"/>
    </source>
</evidence>
<reference evidence="9 10" key="1">
    <citation type="journal article" date="2019" name="Int. J. Syst. Evol. Microbiol.">
        <title>The Global Catalogue of Microorganisms (GCM) 10K type strain sequencing project: providing services to taxonomists for standard genome sequencing and annotation.</title>
        <authorList>
            <consortium name="The Broad Institute Genomics Platform"/>
            <consortium name="The Broad Institute Genome Sequencing Center for Infectious Disease"/>
            <person name="Wu L."/>
            <person name="Ma J."/>
        </authorList>
    </citation>
    <scope>NUCLEOTIDE SEQUENCE [LARGE SCALE GENOMIC DNA]</scope>
    <source>
        <strain evidence="9 10">JCM 13023</strain>
    </source>
</reference>
<name>A0ABN1VYL5_9PSEU</name>
<feature type="transmembrane region" description="Helical" evidence="7">
    <location>
        <begin position="99"/>
        <end position="116"/>
    </location>
</feature>
<evidence type="ECO:0000256" key="7">
    <source>
        <dbReference type="SAM" id="Phobius"/>
    </source>
</evidence>
<keyword evidence="3 7" id="KW-0812">Transmembrane</keyword>
<evidence type="ECO:0000313" key="10">
    <source>
        <dbReference type="Proteomes" id="UP001500653"/>
    </source>
</evidence>
<feature type="transmembrane region" description="Helical" evidence="7">
    <location>
        <begin position="68"/>
        <end position="87"/>
    </location>
</feature>
<comment type="caution">
    <text evidence="9">The sequence shown here is derived from an EMBL/GenBank/DDBJ whole genome shotgun (WGS) entry which is preliminary data.</text>
</comment>
<keyword evidence="4 7" id="KW-1133">Transmembrane helix</keyword>
<comment type="subcellular location">
    <subcellularLocation>
        <location evidence="1">Cell membrane</location>
        <topology evidence="1">Multi-pass membrane protein</topology>
    </subcellularLocation>
</comment>
<evidence type="ECO:0000256" key="6">
    <source>
        <dbReference type="SAM" id="MobiDB-lite"/>
    </source>
</evidence>
<feature type="region of interest" description="Disordered" evidence="6">
    <location>
        <begin position="1"/>
        <end position="25"/>
    </location>
</feature>
<keyword evidence="10" id="KW-1185">Reference proteome</keyword>
<evidence type="ECO:0000256" key="5">
    <source>
        <dbReference type="ARBA" id="ARBA00023136"/>
    </source>
</evidence>
<evidence type="ECO:0000256" key="3">
    <source>
        <dbReference type="ARBA" id="ARBA00022692"/>
    </source>
</evidence>
<dbReference type="Pfam" id="PF12823">
    <property type="entry name" value="DUF3817"/>
    <property type="match status" value="1"/>
</dbReference>
<evidence type="ECO:0000256" key="1">
    <source>
        <dbReference type="ARBA" id="ARBA00004651"/>
    </source>
</evidence>
<feature type="compositionally biased region" description="Low complexity" evidence="6">
    <location>
        <begin position="10"/>
        <end position="25"/>
    </location>
</feature>
<dbReference type="Proteomes" id="UP001500653">
    <property type="component" value="Unassembled WGS sequence"/>
</dbReference>
<protein>
    <submittedName>
        <fullName evidence="9">DUF3817 domain-containing protein</fullName>
    </submittedName>
</protein>
<proteinExistence type="predicted"/>
<feature type="transmembrane region" description="Helical" evidence="7">
    <location>
        <begin position="40"/>
        <end position="62"/>
    </location>
</feature>
<evidence type="ECO:0000256" key="2">
    <source>
        <dbReference type="ARBA" id="ARBA00022475"/>
    </source>
</evidence>
<accession>A0ABN1VYL5</accession>
<dbReference type="PANTHER" id="PTHR40077">
    <property type="entry name" value="MEMBRANE PROTEIN-RELATED"/>
    <property type="match status" value="1"/>
</dbReference>
<evidence type="ECO:0000313" key="9">
    <source>
        <dbReference type="EMBL" id="GAA1224837.1"/>
    </source>
</evidence>
<keyword evidence="2" id="KW-1003">Cell membrane</keyword>
<gene>
    <name evidence="9" type="ORF">GCM10009676_03150</name>
</gene>
<dbReference type="RefSeq" id="WP_253861802.1">
    <property type="nucleotide sequence ID" value="NZ_BAAALN010000001.1"/>
</dbReference>
<dbReference type="NCBIfam" id="TIGR03954">
    <property type="entry name" value="integ_memb_HG"/>
    <property type="match status" value="1"/>
</dbReference>
<dbReference type="PANTHER" id="PTHR40077:SF2">
    <property type="entry name" value="MEMBRANE PROTEIN"/>
    <property type="match status" value="1"/>
</dbReference>
<sequence length="130" mass="13706">MVTTDRDADGGNNASATDNATSTAGRAPEALRGPLARFRVAAFATGIGLLGLVVVMVIRYGFDNAGPSAVYSPIHGVVYMIYLVLAVDLALKARWSVKGTIGVLLAGCVPLLSFWVERKVHQHVIAGKKL</sequence>
<dbReference type="InterPro" id="IPR023845">
    <property type="entry name" value="DUF3817_TM"/>
</dbReference>
<dbReference type="EMBL" id="BAAALN010000001">
    <property type="protein sequence ID" value="GAA1224837.1"/>
    <property type="molecule type" value="Genomic_DNA"/>
</dbReference>